<gene>
    <name evidence="2" type="ORF">F8154_05025</name>
</gene>
<protein>
    <submittedName>
        <fullName evidence="2">Uncharacterized protein</fullName>
    </submittedName>
</protein>
<dbReference type="Proteomes" id="UP000432715">
    <property type="component" value="Unassembled WGS sequence"/>
</dbReference>
<keyword evidence="1" id="KW-0175">Coiled coil</keyword>
<dbReference type="EMBL" id="WBZC01000014">
    <property type="protein sequence ID" value="KAB3535882.1"/>
    <property type="molecule type" value="Genomic_DNA"/>
</dbReference>
<proteinExistence type="predicted"/>
<dbReference type="OrthoDB" id="1705722at2"/>
<sequence>MSQENNKNGALKAVAIVAVSFLLVPVVTAAIIYYANQDFRYKANEALTVLPGGVGEYFENMPTREEEELIKQQIAKYYITLEEDRLTDKLMLIKAEDEKLFQELVLLLTKENSTKMRNISEAIRLKDLEENSLKRMIEEIQQEEMENALLITDYLTSLKLSDGVLAFERSFNSGEITLEMIPIIFDAIPNEEGAKLLQYIDSEMQERIKFNLSATKKAELNKVIEGIHHRENQLKEATMIYEEKSIEELIAILGTTDQYNIQDLSIIYMNLSLDKGGKVLSRVQDNEMIFDLYENINEIEKLNGAEGNISTALAASVQAHKNYNSKINELVEIYQKMPTVELAKVVEQMLNSNQIYYRQQLTNEEELRFTNQQLVLDVLKEFKPTLTASLIENFSTQRAIELAQKIMTR</sequence>
<dbReference type="AlphaFoldDB" id="A0A6I0F3F8"/>
<reference evidence="2 3" key="1">
    <citation type="submission" date="2019-10" db="EMBL/GenBank/DDBJ databases">
        <title>Alkaliphilus serpentinus sp. nov. and Alkaliphilus pronyensis sp. nov., two novel anaerobic alkaliphilic species isolated from the serpentinized-hosted hydrothermal field of the Prony Bay (New Caledonia).</title>
        <authorList>
            <person name="Postec A."/>
        </authorList>
    </citation>
    <scope>NUCLEOTIDE SEQUENCE [LARGE SCALE GENOMIC DNA]</scope>
    <source>
        <strain evidence="2 3">LacV</strain>
    </source>
</reference>
<comment type="caution">
    <text evidence="2">The sequence shown here is derived from an EMBL/GenBank/DDBJ whole genome shotgun (WGS) entry which is preliminary data.</text>
</comment>
<evidence type="ECO:0000313" key="3">
    <source>
        <dbReference type="Proteomes" id="UP000432715"/>
    </source>
</evidence>
<evidence type="ECO:0000256" key="1">
    <source>
        <dbReference type="SAM" id="Coils"/>
    </source>
</evidence>
<dbReference type="RefSeq" id="WP_151860509.1">
    <property type="nucleotide sequence ID" value="NZ_WBZC01000014.1"/>
</dbReference>
<organism evidence="2 3">
    <name type="scientific">Alkaliphilus pronyensis</name>
    <dbReference type="NCBI Taxonomy" id="1482732"/>
    <lineage>
        <taxon>Bacteria</taxon>
        <taxon>Bacillati</taxon>
        <taxon>Bacillota</taxon>
        <taxon>Clostridia</taxon>
        <taxon>Peptostreptococcales</taxon>
        <taxon>Natronincolaceae</taxon>
        <taxon>Alkaliphilus</taxon>
    </lineage>
</organism>
<accession>A0A6I0F3F8</accession>
<keyword evidence="3" id="KW-1185">Reference proteome</keyword>
<evidence type="ECO:0000313" key="2">
    <source>
        <dbReference type="EMBL" id="KAB3535882.1"/>
    </source>
</evidence>
<feature type="coiled-coil region" evidence="1">
    <location>
        <begin position="126"/>
        <end position="153"/>
    </location>
</feature>
<name>A0A6I0F3F8_9FIRM</name>